<dbReference type="EMBL" id="DXIQ01000059">
    <property type="protein sequence ID" value="HIV39212.1"/>
    <property type="molecule type" value="Genomic_DNA"/>
</dbReference>
<dbReference type="Gene3D" id="1.10.287.1040">
    <property type="entry name" value="Exonuclease VII, small subunit"/>
    <property type="match status" value="1"/>
</dbReference>
<dbReference type="AlphaFoldDB" id="A0A9D1TGA8"/>
<comment type="subcellular location">
    <subcellularLocation>
        <location evidence="6">Cytoplasm</location>
    </subcellularLocation>
</comment>
<evidence type="ECO:0000256" key="2">
    <source>
        <dbReference type="ARBA" id="ARBA00022490"/>
    </source>
</evidence>
<dbReference type="PIRSF" id="PIRSF006488">
    <property type="entry name" value="Exonuc_VII_S"/>
    <property type="match status" value="1"/>
</dbReference>
<dbReference type="GO" id="GO:0005829">
    <property type="term" value="C:cytosol"/>
    <property type="evidence" value="ECO:0007669"/>
    <property type="project" value="TreeGrafter"/>
</dbReference>
<proteinExistence type="inferred from homology"/>
<comment type="caution">
    <text evidence="7">The sequence shown here is derived from an EMBL/GenBank/DDBJ whole genome shotgun (WGS) entry which is preliminary data.</text>
</comment>
<dbReference type="NCBIfam" id="TIGR01280">
    <property type="entry name" value="xseB"/>
    <property type="match status" value="1"/>
</dbReference>
<dbReference type="SUPFAM" id="SSF116842">
    <property type="entry name" value="XseB-like"/>
    <property type="match status" value="1"/>
</dbReference>
<comment type="subunit">
    <text evidence="6">Heterooligomer composed of large and small subunits.</text>
</comment>
<comment type="catalytic activity">
    <reaction evidence="6">
        <text>Exonucleolytic cleavage in either 5'- to 3'- or 3'- to 5'-direction to yield nucleoside 5'-phosphates.</text>
        <dbReference type="EC" id="3.1.11.6"/>
    </reaction>
</comment>
<dbReference type="HAMAP" id="MF_00337">
    <property type="entry name" value="Exonuc_7_S"/>
    <property type="match status" value="1"/>
</dbReference>
<evidence type="ECO:0000256" key="4">
    <source>
        <dbReference type="ARBA" id="ARBA00022801"/>
    </source>
</evidence>
<dbReference type="PANTHER" id="PTHR34137:SF1">
    <property type="entry name" value="EXODEOXYRIBONUCLEASE 7 SMALL SUBUNIT"/>
    <property type="match status" value="1"/>
</dbReference>
<dbReference type="InterPro" id="IPR037004">
    <property type="entry name" value="Exonuc_VII_ssu_sf"/>
</dbReference>
<sequence>MDRTENNGQETTIEESLKELDGIVEKLESRDISLEESFAMYQKGMELLKQCSKKIDTVEKRMLKVNEDGELSEF</sequence>
<evidence type="ECO:0000256" key="6">
    <source>
        <dbReference type="HAMAP-Rule" id="MF_00337"/>
    </source>
</evidence>
<comment type="similarity">
    <text evidence="1 6">Belongs to the XseB family.</text>
</comment>
<evidence type="ECO:0000256" key="5">
    <source>
        <dbReference type="ARBA" id="ARBA00022839"/>
    </source>
</evidence>
<comment type="function">
    <text evidence="6">Bidirectionally degrades single-stranded DNA into large acid-insoluble oligonucleotides, which are then degraded further into small acid-soluble oligonucleotides.</text>
</comment>
<reference evidence="7" key="2">
    <citation type="submission" date="2021-04" db="EMBL/GenBank/DDBJ databases">
        <authorList>
            <person name="Gilroy R."/>
        </authorList>
    </citation>
    <scope>NUCLEOTIDE SEQUENCE</scope>
    <source>
        <strain evidence="7">CHK195-9823</strain>
    </source>
</reference>
<dbReference type="GO" id="GO:0009318">
    <property type="term" value="C:exodeoxyribonuclease VII complex"/>
    <property type="evidence" value="ECO:0007669"/>
    <property type="project" value="UniProtKB-UniRule"/>
</dbReference>
<keyword evidence="2 6" id="KW-0963">Cytoplasm</keyword>
<name>A0A9D1TGA8_9FIRM</name>
<gene>
    <name evidence="6 7" type="primary">xseB</name>
    <name evidence="7" type="ORF">H9747_09505</name>
</gene>
<accession>A0A9D1TGA8</accession>
<dbReference type="EC" id="3.1.11.6" evidence="6"/>
<dbReference type="PANTHER" id="PTHR34137">
    <property type="entry name" value="EXODEOXYRIBONUCLEASE 7 SMALL SUBUNIT"/>
    <property type="match status" value="1"/>
</dbReference>
<organism evidence="7 8">
    <name type="scientific">Candidatus Blautia stercorigallinarum</name>
    <dbReference type="NCBI Taxonomy" id="2838501"/>
    <lineage>
        <taxon>Bacteria</taxon>
        <taxon>Bacillati</taxon>
        <taxon>Bacillota</taxon>
        <taxon>Clostridia</taxon>
        <taxon>Lachnospirales</taxon>
        <taxon>Lachnospiraceae</taxon>
        <taxon>Blautia</taxon>
    </lineage>
</organism>
<dbReference type="GO" id="GO:0006308">
    <property type="term" value="P:DNA catabolic process"/>
    <property type="evidence" value="ECO:0007669"/>
    <property type="project" value="UniProtKB-UniRule"/>
</dbReference>
<keyword evidence="5 6" id="KW-0269">Exonuclease</keyword>
<evidence type="ECO:0000313" key="7">
    <source>
        <dbReference type="EMBL" id="HIV39212.1"/>
    </source>
</evidence>
<protein>
    <recommendedName>
        <fullName evidence="6">Exodeoxyribonuclease 7 small subunit</fullName>
        <ecNumber evidence="6">3.1.11.6</ecNumber>
    </recommendedName>
    <alternativeName>
        <fullName evidence="6">Exodeoxyribonuclease VII small subunit</fullName>
        <shortName evidence="6">Exonuclease VII small subunit</shortName>
    </alternativeName>
</protein>
<reference evidence="7" key="1">
    <citation type="journal article" date="2021" name="PeerJ">
        <title>Extensive microbial diversity within the chicken gut microbiome revealed by metagenomics and culture.</title>
        <authorList>
            <person name="Gilroy R."/>
            <person name="Ravi A."/>
            <person name="Getino M."/>
            <person name="Pursley I."/>
            <person name="Horton D.L."/>
            <person name="Alikhan N.F."/>
            <person name="Baker D."/>
            <person name="Gharbi K."/>
            <person name="Hall N."/>
            <person name="Watson M."/>
            <person name="Adriaenssens E.M."/>
            <person name="Foster-Nyarko E."/>
            <person name="Jarju S."/>
            <person name="Secka A."/>
            <person name="Antonio M."/>
            <person name="Oren A."/>
            <person name="Chaudhuri R.R."/>
            <person name="La Ragione R."/>
            <person name="Hildebrand F."/>
            <person name="Pallen M.J."/>
        </authorList>
    </citation>
    <scope>NUCLEOTIDE SEQUENCE</scope>
    <source>
        <strain evidence="7">CHK195-9823</strain>
    </source>
</reference>
<dbReference type="GO" id="GO:0008855">
    <property type="term" value="F:exodeoxyribonuclease VII activity"/>
    <property type="evidence" value="ECO:0007669"/>
    <property type="project" value="UniProtKB-UniRule"/>
</dbReference>
<keyword evidence="3 6" id="KW-0540">Nuclease</keyword>
<dbReference type="Proteomes" id="UP000886814">
    <property type="component" value="Unassembled WGS sequence"/>
</dbReference>
<dbReference type="InterPro" id="IPR003761">
    <property type="entry name" value="Exonuc_VII_S"/>
</dbReference>
<evidence type="ECO:0000256" key="1">
    <source>
        <dbReference type="ARBA" id="ARBA00009998"/>
    </source>
</evidence>
<evidence type="ECO:0000313" key="8">
    <source>
        <dbReference type="Proteomes" id="UP000886814"/>
    </source>
</evidence>
<dbReference type="Pfam" id="PF02609">
    <property type="entry name" value="Exonuc_VII_S"/>
    <property type="match status" value="1"/>
</dbReference>
<evidence type="ECO:0000256" key="3">
    <source>
        <dbReference type="ARBA" id="ARBA00022722"/>
    </source>
</evidence>
<keyword evidence="4 6" id="KW-0378">Hydrolase</keyword>